<name>A0ABW6BWB3_9BACT</name>
<dbReference type="RefSeq" id="WP_377485335.1">
    <property type="nucleotide sequence ID" value="NZ_JBHUOX010000009.1"/>
</dbReference>
<organism evidence="1 2">
    <name type="scientific">Pontibacter toksunensis</name>
    <dbReference type="NCBI Taxonomy" id="1332631"/>
    <lineage>
        <taxon>Bacteria</taxon>
        <taxon>Pseudomonadati</taxon>
        <taxon>Bacteroidota</taxon>
        <taxon>Cytophagia</taxon>
        <taxon>Cytophagales</taxon>
        <taxon>Hymenobacteraceae</taxon>
        <taxon>Pontibacter</taxon>
    </lineage>
</organism>
<accession>A0ABW6BWB3</accession>
<dbReference type="Proteomes" id="UP001597641">
    <property type="component" value="Unassembled WGS sequence"/>
</dbReference>
<evidence type="ECO:0000313" key="2">
    <source>
        <dbReference type="Proteomes" id="UP001597641"/>
    </source>
</evidence>
<protein>
    <submittedName>
        <fullName evidence="1">Uncharacterized protein</fullName>
    </submittedName>
</protein>
<gene>
    <name evidence="1" type="ORF">ACFS7Z_13395</name>
</gene>
<sequence>MNLYNGQGMFTNDSRQAHIVAYIRSLWVDTTTTTTTTMTLNAIHAPDNLGIKSKYCLIIRSLQATVAKHLPAFPQLSAIDMFLDMALPEAERDGDYLQRLDALCSHLQQLSTGSYVIRHLHYNLCADVEAVRNSTFLFPQTEHYLTLPD</sequence>
<evidence type="ECO:0000313" key="1">
    <source>
        <dbReference type="EMBL" id="MFD3001363.1"/>
    </source>
</evidence>
<proteinExistence type="predicted"/>
<dbReference type="EMBL" id="JBHUOX010000009">
    <property type="protein sequence ID" value="MFD3001363.1"/>
    <property type="molecule type" value="Genomic_DNA"/>
</dbReference>
<keyword evidence="2" id="KW-1185">Reference proteome</keyword>
<reference evidence="2" key="1">
    <citation type="journal article" date="2019" name="Int. J. Syst. Evol. Microbiol.">
        <title>The Global Catalogue of Microorganisms (GCM) 10K type strain sequencing project: providing services to taxonomists for standard genome sequencing and annotation.</title>
        <authorList>
            <consortium name="The Broad Institute Genomics Platform"/>
            <consortium name="The Broad Institute Genome Sequencing Center for Infectious Disease"/>
            <person name="Wu L."/>
            <person name="Ma J."/>
        </authorList>
    </citation>
    <scope>NUCLEOTIDE SEQUENCE [LARGE SCALE GENOMIC DNA]</scope>
    <source>
        <strain evidence="2">KCTC 23984</strain>
    </source>
</reference>
<comment type="caution">
    <text evidence="1">The sequence shown here is derived from an EMBL/GenBank/DDBJ whole genome shotgun (WGS) entry which is preliminary data.</text>
</comment>